<dbReference type="Proteomes" id="UP000824023">
    <property type="component" value="Unassembled WGS sequence"/>
</dbReference>
<feature type="region of interest" description="Disordered" evidence="1">
    <location>
        <begin position="30"/>
        <end position="91"/>
    </location>
</feature>
<proteinExistence type="predicted"/>
<sequence>MSAKFKKYVGYFIVAVVLIGLGKQCHREAPVSGTKEYFPPEVSSSRSAPLRQGEASPCPRQSPARSSYTESDLWNRPNMTMDGDESINPADAEPTEYDLMQEDPDLYDFIAD</sequence>
<reference evidence="2" key="2">
    <citation type="submission" date="2021-04" db="EMBL/GenBank/DDBJ databases">
        <authorList>
            <person name="Gilroy R."/>
        </authorList>
    </citation>
    <scope>NUCLEOTIDE SEQUENCE</scope>
    <source>
        <strain evidence="2">ChiHjej12B11-24981</strain>
    </source>
</reference>
<gene>
    <name evidence="2" type="ORF">H9819_05510</name>
</gene>
<dbReference type="AlphaFoldDB" id="A0A9D2CVY4"/>
<dbReference type="EMBL" id="DXCK01000078">
    <property type="protein sequence ID" value="HIZ01700.1"/>
    <property type="molecule type" value="Genomic_DNA"/>
</dbReference>
<organism evidence="2 3">
    <name type="scientific">Candidatus Bacteroides merdipullorum</name>
    <dbReference type="NCBI Taxonomy" id="2838474"/>
    <lineage>
        <taxon>Bacteria</taxon>
        <taxon>Pseudomonadati</taxon>
        <taxon>Bacteroidota</taxon>
        <taxon>Bacteroidia</taxon>
        <taxon>Bacteroidales</taxon>
        <taxon>Bacteroidaceae</taxon>
        <taxon>Bacteroides</taxon>
    </lineage>
</organism>
<protein>
    <submittedName>
        <fullName evidence="2">Uncharacterized protein</fullName>
    </submittedName>
</protein>
<evidence type="ECO:0000313" key="2">
    <source>
        <dbReference type="EMBL" id="HIZ01700.1"/>
    </source>
</evidence>
<name>A0A9D2CVY4_9BACE</name>
<comment type="caution">
    <text evidence="2">The sequence shown here is derived from an EMBL/GenBank/DDBJ whole genome shotgun (WGS) entry which is preliminary data.</text>
</comment>
<evidence type="ECO:0000256" key="1">
    <source>
        <dbReference type="SAM" id="MobiDB-lite"/>
    </source>
</evidence>
<accession>A0A9D2CVY4</accession>
<feature type="compositionally biased region" description="Polar residues" evidence="1">
    <location>
        <begin position="63"/>
        <end position="72"/>
    </location>
</feature>
<reference evidence="2" key="1">
    <citation type="journal article" date="2021" name="PeerJ">
        <title>Extensive microbial diversity within the chicken gut microbiome revealed by metagenomics and culture.</title>
        <authorList>
            <person name="Gilroy R."/>
            <person name="Ravi A."/>
            <person name="Getino M."/>
            <person name="Pursley I."/>
            <person name="Horton D.L."/>
            <person name="Alikhan N.F."/>
            <person name="Baker D."/>
            <person name="Gharbi K."/>
            <person name="Hall N."/>
            <person name="Watson M."/>
            <person name="Adriaenssens E.M."/>
            <person name="Foster-Nyarko E."/>
            <person name="Jarju S."/>
            <person name="Secka A."/>
            <person name="Antonio M."/>
            <person name="Oren A."/>
            <person name="Chaudhuri R.R."/>
            <person name="La Ragione R."/>
            <person name="Hildebrand F."/>
            <person name="Pallen M.J."/>
        </authorList>
    </citation>
    <scope>NUCLEOTIDE SEQUENCE</scope>
    <source>
        <strain evidence="2">ChiHjej12B11-24981</strain>
    </source>
</reference>
<evidence type="ECO:0000313" key="3">
    <source>
        <dbReference type="Proteomes" id="UP000824023"/>
    </source>
</evidence>